<dbReference type="Pfam" id="PF16036">
    <property type="entry name" value="Chalcone_3"/>
    <property type="match status" value="1"/>
</dbReference>
<feature type="compositionally biased region" description="Basic and acidic residues" evidence="1">
    <location>
        <begin position="158"/>
        <end position="170"/>
    </location>
</feature>
<protein>
    <submittedName>
        <fullName evidence="4">Transmembrane protein</fullName>
    </submittedName>
</protein>
<accession>A0A379ETU0</accession>
<evidence type="ECO:0000259" key="3">
    <source>
        <dbReference type="Pfam" id="PF16036"/>
    </source>
</evidence>
<dbReference type="Proteomes" id="UP000254704">
    <property type="component" value="Unassembled WGS sequence"/>
</dbReference>
<evidence type="ECO:0000313" key="4">
    <source>
        <dbReference type="EMBL" id="SUC09498.1"/>
    </source>
</evidence>
<dbReference type="OrthoDB" id="8527419at2"/>
<proteinExistence type="predicted"/>
<dbReference type="InterPro" id="IPR016087">
    <property type="entry name" value="Chalcone_isomerase"/>
</dbReference>
<organism evidence="4 5">
    <name type="scientific">Pasteurella canis</name>
    <dbReference type="NCBI Taxonomy" id="753"/>
    <lineage>
        <taxon>Bacteria</taxon>
        <taxon>Pseudomonadati</taxon>
        <taxon>Pseudomonadota</taxon>
        <taxon>Gammaproteobacteria</taxon>
        <taxon>Pasteurellales</taxon>
        <taxon>Pasteurellaceae</taxon>
        <taxon>Pasteurella</taxon>
    </lineage>
</organism>
<keyword evidence="2" id="KW-0732">Signal</keyword>
<feature type="signal peptide" evidence="2">
    <location>
        <begin position="1"/>
        <end position="20"/>
    </location>
</feature>
<evidence type="ECO:0000256" key="1">
    <source>
        <dbReference type="SAM" id="MobiDB-lite"/>
    </source>
</evidence>
<name>A0A379ETU0_9PAST</name>
<reference evidence="4 5" key="1">
    <citation type="submission" date="2018-06" db="EMBL/GenBank/DDBJ databases">
        <authorList>
            <consortium name="Pathogen Informatics"/>
            <person name="Doyle S."/>
        </authorList>
    </citation>
    <scope>NUCLEOTIDE SEQUENCE [LARGE SCALE GENOMIC DNA]</scope>
    <source>
        <strain evidence="4 5">NCTC11621</strain>
    </source>
</reference>
<feature type="domain" description="Chalcone isomerase" evidence="3">
    <location>
        <begin position="35"/>
        <end position="159"/>
    </location>
</feature>
<feature type="chain" id="PRO_5016796696" evidence="2">
    <location>
        <begin position="21"/>
        <end position="206"/>
    </location>
</feature>
<dbReference type="AlphaFoldDB" id="A0A379ETU0"/>
<feature type="region of interest" description="Disordered" evidence="1">
    <location>
        <begin position="157"/>
        <end position="206"/>
    </location>
</feature>
<sequence>MRFNALIFSFLCLFSTAISAQWLNVGKADYNWGPFHVYTISLYTETGHYEENLRPLMLTFNYAKPIEGKNFAISLIKEIDNLKLKEIDSKQYLTALKEILPDISPNDVLNYIALDDRGYFVLNDTILDKEFDTQFTQALISIWLSPNTSFPKLQPKLLGDEKQEASDEKAPNATPKVAPLTEDSANPELPPNYQLENRNNEFSQLK</sequence>
<gene>
    <name evidence="4" type="ORF">NCTC11621_00564</name>
</gene>
<dbReference type="RefSeq" id="WP_049213927.1">
    <property type="nucleotide sequence ID" value="NZ_BQFX01000001.1"/>
</dbReference>
<keyword evidence="4" id="KW-0812">Transmembrane</keyword>
<feature type="compositionally biased region" description="Polar residues" evidence="1">
    <location>
        <begin position="194"/>
        <end position="206"/>
    </location>
</feature>
<evidence type="ECO:0000256" key="2">
    <source>
        <dbReference type="SAM" id="SignalP"/>
    </source>
</evidence>
<evidence type="ECO:0000313" key="5">
    <source>
        <dbReference type="Proteomes" id="UP000254704"/>
    </source>
</evidence>
<keyword evidence="4" id="KW-0472">Membrane</keyword>
<dbReference type="EMBL" id="UGTV01000015">
    <property type="protein sequence ID" value="SUC09498.1"/>
    <property type="molecule type" value="Genomic_DNA"/>
</dbReference>